<accession>A0A6J5LZ60</accession>
<evidence type="ECO:0000313" key="1">
    <source>
        <dbReference type="EMBL" id="CAB4137079.1"/>
    </source>
</evidence>
<organism evidence="1">
    <name type="scientific">uncultured Caudovirales phage</name>
    <dbReference type="NCBI Taxonomy" id="2100421"/>
    <lineage>
        <taxon>Viruses</taxon>
        <taxon>Duplodnaviria</taxon>
        <taxon>Heunggongvirae</taxon>
        <taxon>Uroviricota</taxon>
        <taxon>Caudoviricetes</taxon>
        <taxon>Peduoviridae</taxon>
        <taxon>Maltschvirus</taxon>
        <taxon>Maltschvirus maltsch</taxon>
    </lineage>
</organism>
<reference evidence="1" key="1">
    <citation type="submission" date="2020-04" db="EMBL/GenBank/DDBJ databases">
        <authorList>
            <person name="Chiriac C."/>
            <person name="Salcher M."/>
            <person name="Ghai R."/>
            <person name="Kavagutti S V."/>
        </authorList>
    </citation>
    <scope>NUCLEOTIDE SEQUENCE</scope>
</reference>
<proteinExistence type="predicted"/>
<name>A0A6J5LZ60_9CAUD</name>
<gene>
    <name evidence="1" type="ORF">UFOVP321_2</name>
</gene>
<dbReference type="EMBL" id="LR796333">
    <property type="protein sequence ID" value="CAB4137079.1"/>
    <property type="molecule type" value="Genomic_DNA"/>
</dbReference>
<protein>
    <submittedName>
        <fullName evidence="1">Uncharacterized protein</fullName>
    </submittedName>
</protein>
<sequence length="115" mass="12647">MASDFRPGKLDIQMWRNDTWQQVFTLLADTTPISLVGATVYIQVRKGCGGVLALTLTNGSGVTIGGVNNNQITVKKLVDIAKGNYVWDMQVTFADLTVKTYLEGDFIVYDDVTKP</sequence>